<dbReference type="EMBL" id="QASA01000001">
    <property type="protein sequence ID" value="RDC65060.1"/>
    <property type="molecule type" value="Genomic_DNA"/>
</dbReference>
<sequence length="152" mass="15407">MKFNQKNAKSGAMRTLIASGGAVAANLAIKTIQEKAPESIAKYAAPIVGALCVAAPALGLVKSSGTVDALLLGAGVTSAIHSINKLTKDESGAAATVGIKGMLAKYVPNLSGVEDYNMPAYSEQSLSRSLMGGGEYLALPAAPITDVSKLLM</sequence>
<dbReference type="RefSeq" id="WP_115374129.1">
    <property type="nucleotide sequence ID" value="NZ_QASA01000001.1"/>
</dbReference>
<feature type="signal peptide" evidence="1">
    <location>
        <begin position="1"/>
        <end position="24"/>
    </location>
</feature>
<evidence type="ECO:0000313" key="3">
    <source>
        <dbReference type="Proteomes" id="UP000253919"/>
    </source>
</evidence>
<organism evidence="2 3">
    <name type="scientific">Adhaeribacter pallidiroseus</name>
    <dbReference type="NCBI Taxonomy" id="2072847"/>
    <lineage>
        <taxon>Bacteria</taxon>
        <taxon>Pseudomonadati</taxon>
        <taxon>Bacteroidota</taxon>
        <taxon>Cytophagia</taxon>
        <taxon>Cytophagales</taxon>
        <taxon>Hymenobacteraceae</taxon>
        <taxon>Adhaeribacter</taxon>
    </lineage>
</organism>
<comment type="caution">
    <text evidence="2">The sequence shown here is derived from an EMBL/GenBank/DDBJ whole genome shotgun (WGS) entry which is preliminary data.</text>
</comment>
<keyword evidence="3" id="KW-1185">Reference proteome</keyword>
<accession>A0A369QL42</accession>
<keyword evidence="1" id="KW-0732">Signal</keyword>
<reference evidence="2 3" key="1">
    <citation type="submission" date="2018-04" db="EMBL/GenBank/DDBJ databases">
        <title>Adhaeribacter sp. HMF7616 genome sequencing and assembly.</title>
        <authorList>
            <person name="Kang H."/>
            <person name="Kang J."/>
            <person name="Cha I."/>
            <person name="Kim H."/>
            <person name="Joh K."/>
        </authorList>
    </citation>
    <scope>NUCLEOTIDE SEQUENCE [LARGE SCALE GENOMIC DNA]</scope>
    <source>
        <strain evidence="2 3">HMF7616</strain>
    </source>
</reference>
<evidence type="ECO:0000256" key="1">
    <source>
        <dbReference type="SAM" id="SignalP"/>
    </source>
</evidence>
<dbReference type="OrthoDB" id="9894088at2"/>
<dbReference type="AlphaFoldDB" id="A0A369QL42"/>
<feature type="chain" id="PRO_5016648092" description="Holin" evidence="1">
    <location>
        <begin position="25"/>
        <end position="152"/>
    </location>
</feature>
<protein>
    <recommendedName>
        <fullName evidence="4">Holin</fullName>
    </recommendedName>
</protein>
<dbReference type="Proteomes" id="UP000253919">
    <property type="component" value="Unassembled WGS sequence"/>
</dbReference>
<evidence type="ECO:0000313" key="2">
    <source>
        <dbReference type="EMBL" id="RDC65060.1"/>
    </source>
</evidence>
<name>A0A369QL42_9BACT</name>
<proteinExistence type="predicted"/>
<gene>
    <name evidence="2" type="ORF">AHMF7616_03683</name>
</gene>
<evidence type="ECO:0008006" key="4">
    <source>
        <dbReference type="Google" id="ProtNLM"/>
    </source>
</evidence>